<feature type="transmembrane region" description="Helical" evidence="6">
    <location>
        <begin position="93"/>
        <end position="111"/>
    </location>
</feature>
<evidence type="ECO:0000313" key="7">
    <source>
        <dbReference type="EMBL" id="JAT08992.1"/>
    </source>
</evidence>
<dbReference type="Pfam" id="PF04117">
    <property type="entry name" value="Mpv17_PMP22"/>
    <property type="match status" value="1"/>
</dbReference>
<dbReference type="InterPro" id="IPR007248">
    <property type="entry name" value="Mpv17_PMP22"/>
</dbReference>
<organism evidence="8">
    <name type="scientific">Graphocephala atropunctata</name>
    <dbReference type="NCBI Taxonomy" id="36148"/>
    <lineage>
        <taxon>Eukaryota</taxon>
        <taxon>Metazoa</taxon>
        <taxon>Ecdysozoa</taxon>
        <taxon>Arthropoda</taxon>
        <taxon>Hexapoda</taxon>
        <taxon>Insecta</taxon>
        <taxon>Pterygota</taxon>
        <taxon>Neoptera</taxon>
        <taxon>Paraneoptera</taxon>
        <taxon>Hemiptera</taxon>
        <taxon>Auchenorrhyncha</taxon>
        <taxon>Membracoidea</taxon>
        <taxon>Cicadellidae</taxon>
        <taxon>Cicadellinae</taxon>
        <taxon>Cicadellini</taxon>
        <taxon>Graphocephala</taxon>
    </lineage>
</organism>
<protein>
    <recommendedName>
        <fullName evidence="9">Mpv17-like protein</fullName>
    </recommendedName>
</protein>
<reference evidence="8" key="1">
    <citation type="submission" date="2015-11" db="EMBL/GenBank/DDBJ databases">
        <title>De novo transcriptome assembly of four potential Pierce s Disease insect vectors from Arizona vineyards.</title>
        <authorList>
            <person name="Tassone E.E."/>
        </authorList>
    </citation>
    <scope>NUCLEOTIDE SEQUENCE</scope>
</reference>
<accession>A0A1B6L1H5</accession>
<feature type="transmembrane region" description="Helical" evidence="6">
    <location>
        <begin position="12"/>
        <end position="32"/>
    </location>
</feature>
<dbReference type="GO" id="GO:0016020">
    <property type="term" value="C:membrane"/>
    <property type="evidence" value="ECO:0007669"/>
    <property type="project" value="UniProtKB-SubCell"/>
</dbReference>
<keyword evidence="4 6" id="KW-1133">Transmembrane helix</keyword>
<dbReference type="GO" id="GO:0005739">
    <property type="term" value="C:mitochondrion"/>
    <property type="evidence" value="ECO:0007669"/>
    <property type="project" value="TreeGrafter"/>
</dbReference>
<dbReference type="EMBL" id="GEBQ01030985">
    <property type="protein sequence ID" value="JAT08992.1"/>
    <property type="molecule type" value="Transcribed_RNA"/>
</dbReference>
<comment type="similarity">
    <text evidence="2 6">Belongs to the peroxisomal membrane protein PXMP2/4 family.</text>
</comment>
<name>A0A1B6L1H5_9HEMI</name>
<dbReference type="AlphaFoldDB" id="A0A1B6L1H5"/>
<dbReference type="PANTHER" id="PTHR11266">
    <property type="entry name" value="PEROXISOMAL MEMBRANE PROTEIN 2, PXMP2 MPV17"/>
    <property type="match status" value="1"/>
</dbReference>
<comment type="subcellular location">
    <subcellularLocation>
        <location evidence="1">Membrane</location>
        <topology evidence="1">Multi-pass membrane protein</topology>
    </subcellularLocation>
</comment>
<evidence type="ECO:0000256" key="2">
    <source>
        <dbReference type="ARBA" id="ARBA00006824"/>
    </source>
</evidence>
<evidence type="ECO:0000256" key="4">
    <source>
        <dbReference type="ARBA" id="ARBA00022989"/>
    </source>
</evidence>
<keyword evidence="5 6" id="KW-0472">Membrane</keyword>
<evidence type="ECO:0000313" key="8">
    <source>
        <dbReference type="EMBL" id="JAT17384.1"/>
    </source>
</evidence>
<evidence type="ECO:0000256" key="5">
    <source>
        <dbReference type="ARBA" id="ARBA00023136"/>
    </source>
</evidence>
<sequence>MASQLRHVFKKYPFLPNALVYGTMVVGAEFSQQTLNKRYFNKKDPPEPYDTDVLARYAVIGTVINPNLLYFWYRWLDRAYVGTATRIVLQKLFLDQFIMTPPLLVTFYLSMSLMEGKKDMFEECRQKFIPTFQTSCLFWLPAQLINFLMVPPFLRVAYVGTCSFVWINVLCWIKRKNYVSTESTEDQQKQLL</sequence>
<feature type="transmembrane region" description="Helical" evidence="6">
    <location>
        <begin position="156"/>
        <end position="173"/>
    </location>
</feature>
<evidence type="ECO:0000256" key="6">
    <source>
        <dbReference type="RuleBase" id="RU363053"/>
    </source>
</evidence>
<gene>
    <name evidence="7" type="ORF">g.23138</name>
    <name evidence="8" type="ORF">g.23140</name>
</gene>
<feature type="transmembrane region" description="Helical" evidence="6">
    <location>
        <begin position="53"/>
        <end position="73"/>
    </location>
</feature>
<dbReference type="PANTHER" id="PTHR11266:SF85">
    <property type="entry name" value="MPV17-LIKE PROTEIN"/>
    <property type="match status" value="1"/>
</dbReference>
<evidence type="ECO:0008006" key="9">
    <source>
        <dbReference type="Google" id="ProtNLM"/>
    </source>
</evidence>
<proteinExistence type="inferred from homology"/>
<dbReference type="EMBL" id="GEBQ01022593">
    <property type="protein sequence ID" value="JAT17384.1"/>
    <property type="molecule type" value="Transcribed_RNA"/>
</dbReference>
<keyword evidence="3 6" id="KW-0812">Transmembrane</keyword>
<evidence type="ECO:0000256" key="3">
    <source>
        <dbReference type="ARBA" id="ARBA00022692"/>
    </source>
</evidence>
<evidence type="ECO:0000256" key="1">
    <source>
        <dbReference type="ARBA" id="ARBA00004141"/>
    </source>
</evidence>